<accession>A0A074ZSF7</accession>
<reference evidence="10 11" key="1">
    <citation type="submission" date="2013-11" db="EMBL/GenBank/DDBJ databases">
        <title>Opisthorchis viverrini - life in the bile duct.</title>
        <authorList>
            <person name="Young N.D."/>
            <person name="Nagarajan N."/>
            <person name="Lin S.J."/>
            <person name="Korhonen P.K."/>
            <person name="Jex A.R."/>
            <person name="Hall R.S."/>
            <person name="Safavi-Hemami H."/>
            <person name="Kaewkong W."/>
            <person name="Bertrand D."/>
            <person name="Gao S."/>
            <person name="Seet Q."/>
            <person name="Wongkham S."/>
            <person name="Teh B.T."/>
            <person name="Wongkham C."/>
            <person name="Intapan P.M."/>
            <person name="Maleewong W."/>
            <person name="Yang X."/>
            <person name="Hu M."/>
            <person name="Wang Z."/>
            <person name="Hofmann A."/>
            <person name="Sternberg P.W."/>
            <person name="Tan P."/>
            <person name="Wang J."/>
            <person name="Gasser R.B."/>
        </authorList>
    </citation>
    <scope>NUCLEOTIDE SEQUENCE [LARGE SCALE GENOMIC DNA]</scope>
</reference>
<keyword evidence="11" id="KW-1185">Reference proteome</keyword>
<dbReference type="OrthoDB" id="10069349at2759"/>
<dbReference type="InterPro" id="IPR000608">
    <property type="entry name" value="UBC"/>
</dbReference>
<evidence type="ECO:0000256" key="1">
    <source>
        <dbReference type="ARBA" id="ARBA00012486"/>
    </source>
</evidence>
<evidence type="ECO:0000313" key="10">
    <source>
        <dbReference type="EMBL" id="KER28757.1"/>
    </source>
</evidence>
<name>A0A074ZSF7_OPIVI</name>
<dbReference type="RefSeq" id="XP_009167463.1">
    <property type="nucleotide sequence ID" value="XM_009169199.1"/>
</dbReference>
<feature type="active site" description="Glycyl thioester intermediate" evidence="6">
    <location>
        <position position="172"/>
    </location>
</feature>
<dbReference type="FunFam" id="3.10.110.10:FF:000031">
    <property type="entry name" value="Ubiquitin-conjugating enzyme E2 22"/>
    <property type="match status" value="1"/>
</dbReference>
<evidence type="ECO:0000256" key="2">
    <source>
        <dbReference type="ARBA" id="ARBA00022679"/>
    </source>
</evidence>
<dbReference type="GO" id="GO:0061631">
    <property type="term" value="F:ubiquitin conjugating enzyme activity"/>
    <property type="evidence" value="ECO:0007669"/>
    <property type="project" value="UniProtKB-EC"/>
</dbReference>
<dbReference type="Proteomes" id="UP000054324">
    <property type="component" value="Unassembled WGS sequence"/>
</dbReference>
<dbReference type="SMART" id="SM00212">
    <property type="entry name" value="UBCc"/>
    <property type="match status" value="1"/>
</dbReference>
<dbReference type="GO" id="GO:0005524">
    <property type="term" value="F:ATP binding"/>
    <property type="evidence" value="ECO:0007669"/>
    <property type="project" value="UniProtKB-UniRule"/>
</dbReference>
<keyword evidence="5 7" id="KW-0067">ATP-binding</keyword>
<feature type="compositionally biased region" description="Polar residues" evidence="8">
    <location>
        <begin position="274"/>
        <end position="286"/>
    </location>
</feature>
<dbReference type="Pfam" id="PF00179">
    <property type="entry name" value="UQ_con"/>
    <property type="match status" value="1"/>
</dbReference>
<dbReference type="EC" id="2.3.2.23" evidence="1"/>
<evidence type="ECO:0000256" key="8">
    <source>
        <dbReference type="SAM" id="MobiDB-lite"/>
    </source>
</evidence>
<dbReference type="InterPro" id="IPR023313">
    <property type="entry name" value="UBQ-conjugating_AS"/>
</dbReference>
<gene>
    <name evidence="10" type="ORF">T265_04450</name>
</gene>
<dbReference type="EMBL" id="KL596692">
    <property type="protein sequence ID" value="KER28757.1"/>
    <property type="molecule type" value="Genomic_DNA"/>
</dbReference>
<evidence type="ECO:0000256" key="4">
    <source>
        <dbReference type="ARBA" id="ARBA00022786"/>
    </source>
</evidence>
<evidence type="ECO:0000313" key="11">
    <source>
        <dbReference type="Proteomes" id="UP000054324"/>
    </source>
</evidence>
<dbReference type="PROSITE" id="PS00183">
    <property type="entry name" value="UBC_1"/>
    <property type="match status" value="1"/>
</dbReference>
<dbReference type="Gene3D" id="3.10.110.10">
    <property type="entry name" value="Ubiquitin Conjugating Enzyme"/>
    <property type="match status" value="1"/>
</dbReference>
<feature type="region of interest" description="Disordered" evidence="8">
    <location>
        <begin position="242"/>
        <end position="301"/>
    </location>
</feature>
<keyword evidence="3 7" id="KW-0547">Nucleotide-binding</keyword>
<dbReference type="InterPro" id="IPR050113">
    <property type="entry name" value="Ub_conjugating_enzyme"/>
</dbReference>
<dbReference type="AlphaFoldDB" id="A0A074ZSF7"/>
<comment type="similarity">
    <text evidence="7">Belongs to the ubiquitin-conjugating enzyme family.</text>
</comment>
<dbReference type="CTD" id="20318632"/>
<dbReference type="STRING" id="6198.A0A074ZSF7"/>
<dbReference type="PANTHER" id="PTHR24067">
    <property type="entry name" value="UBIQUITIN-CONJUGATING ENZYME E2"/>
    <property type="match status" value="1"/>
</dbReference>
<feature type="domain" description="UBC core" evidence="9">
    <location>
        <begin position="87"/>
        <end position="234"/>
    </location>
</feature>
<dbReference type="CDD" id="cd23804">
    <property type="entry name" value="UBCc_UBE2S"/>
    <property type="match status" value="1"/>
</dbReference>
<dbReference type="InterPro" id="IPR016135">
    <property type="entry name" value="UBQ-conjugating_enzyme/RWD"/>
</dbReference>
<evidence type="ECO:0000256" key="3">
    <source>
        <dbReference type="ARBA" id="ARBA00022741"/>
    </source>
</evidence>
<dbReference type="SUPFAM" id="SSF54495">
    <property type="entry name" value="UBC-like"/>
    <property type="match status" value="1"/>
</dbReference>
<evidence type="ECO:0000256" key="7">
    <source>
        <dbReference type="RuleBase" id="RU362109"/>
    </source>
</evidence>
<evidence type="ECO:0000256" key="6">
    <source>
        <dbReference type="PROSITE-ProRule" id="PRU10133"/>
    </source>
</evidence>
<keyword evidence="2" id="KW-0808">Transferase</keyword>
<keyword evidence="4 7" id="KW-0833">Ubl conjugation pathway</keyword>
<evidence type="ECO:0000256" key="5">
    <source>
        <dbReference type="ARBA" id="ARBA00022840"/>
    </source>
</evidence>
<protein>
    <recommendedName>
        <fullName evidence="1">E2 ubiquitin-conjugating enzyme</fullName>
        <ecNumber evidence="1">2.3.2.23</ecNumber>
    </recommendedName>
</protein>
<dbReference type="KEGG" id="ovi:T265_04450"/>
<sequence length="301" mass="33860">MPGIHTIRQRAHGAHRSLKRQRLKSLKEDRELWWTSEAREIEKAFAARNGRTLHQLKRSTGQRKAVVSDMISEASGSILPMENIYPHVVRRISKEIREVLDDTLDGIKLVVNEQDLTDIQAIIDGPADTPYEGGKFGVKLVLSERYPIEPPKGYFYTKIFHPNVAPVTGEICVDTLKRDWKSELGLKHILLVIRCLLLDPNPESALNEEAGKLLQEDYAEYVAQARLYTEIHACHHLRGLNPSSQQMLDEGAPAVHPKQSTNTGEQNGILRDTNGPSPKKPTTQKAAQRHISAAKKALKRL</sequence>
<dbReference type="PROSITE" id="PS50127">
    <property type="entry name" value="UBC_2"/>
    <property type="match status" value="1"/>
</dbReference>
<proteinExistence type="inferred from homology"/>
<organism evidence="10 11">
    <name type="scientific">Opisthorchis viverrini</name>
    <name type="common">Southeast Asian liver fluke</name>
    <dbReference type="NCBI Taxonomy" id="6198"/>
    <lineage>
        <taxon>Eukaryota</taxon>
        <taxon>Metazoa</taxon>
        <taxon>Spiralia</taxon>
        <taxon>Lophotrochozoa</taxon>
        <taxon>Platyhelminthes</taxon>
        <taxon>Trematoda</taxon>
        <taxon>Digenea</taxon>
        <taxon>Opisthorchiida</taxon>
        <taxon>Opisthorchiata</taxon>
        <taxon>Opisthorchiidae</taxon>
        <taxon>Opisthorchis</taxon>
    </lineage>
</organism>
<evidence type="ECO:0000259" key="9">
    <source>
        <dbReference type="PROSITE" id="PS50127"/>
    </source>
</evidence>
<feature type="compositionally biased region" description="Basic residues" evidence="8">
    <location>
        <begin position="292"/>
        <end position="301"/>
    </location>
</feature>
<dbReference type="GeneID" id="20318632"/>